<organism evidence="2 3">
    <name type="scientific">Flagellimonas oceani</name>
    <dbReference type="NCBI Taxonomy" id="2698672"/>
    <lineage>
        <taxon>Bacteria</taxon>
        <taxon>Pseudomonadati</taxon>
        <taxon>Bacteroidota</taxon>
        <taxon>Flavobacteriia</taxon>
        <taxon>Flavobacteriales</taxon>
        <taxon>Flavobacteriaceae</taxon>
        <taxon>Flagellimonas</taxon>
    </lineage>
</organism>
<dbReference type="InterPro" id="IPR007235">
    <property type="entry name" value="Glyco_trans_28_C"/>
</dbReference>
<dbReference type="Proteomes" id="UP000502928">
    <property type="component" value="Chromosome"/>
</dbReference>
<feature type="domain" description="Glycosyl transferase family 28 C-terminal" evidence="1">
    <location>
        <begin position="211"/>
        <end position="331"/>
    </location>
</feature>
<dbReference type="EMBL" id="CP049616">
    <property type="protein sequence ID" value="QII45986.1"/>
    <property type="molecule type" value="Genomic_DNA"/>
</dbReference>
<accession>A0A6G7J5B9</accession>
<protein>
    <submittedName>
        <fullName evidence="2">UDP-N-acetylglucosamine--N-acetylmuramyl-(Pentapeptide) pyrophosphoryl-undecaprenol N-acetylglucosamine transferase</fullName>
    </submittedName>
</protein>
<keyword evidence="2" id="KW-0808">Transferase</keyword>
<evidence type="ECO:0000313" key="2">
    <source>
        <dbReference type="EMBL" id="QII45986.1"/>
    </source>
</evidence>
<evidence type="ECO:0000313" key="3">
    <source>
        <dbReference type="Proteomes" id="UP000502928"/>
    </source>
</evidence>
<sequence length="378" mass="42686">MNSSKRILVAPLNWGLGHATRCIPIIHELLRHGHQPYLASDGVALSLLKKEFPNLPAFELPSYKISYAEKGKNFKIKMIWDSPKVLKAMSKEKKAVKQLVKEHGLDGIISDNRLGAYYKKVPCVFITHQLNVLSGNTTWMSSKAHQKIIKKFDACWVPDVQEKPNLTGKLGHLKKSKLNIAYLGPLSRFEKKELPIVNDLMVLLSGPEPQRTMLEEKLLHELQGFEGSILFVKGKIEDEQVVEEIQTPKGKVLHYNFMKSDELEKALNLSAKVLCRSGYTTVMDLAKLEKRAFFIPTPGQYEQEYLAKRMQKQGLVPFSKQEDFKLADLSQIMDYDGLAQFESSVDFSSLFEVFSTSGSEAFSNVKENSEPTSTSLST</sequence>
<dbReference type="SUPFAM" id="SSF53756">
    <property type="entry name" value="UDP-Glycosyltransferase/glycogen phosphorylase"/>
    <property type="match status" value="1"/>
</dbReference>
<keyword evidence="3" id="KW-1185">Reference proteome</keyword>
<dbReference type="KEGG" id="mut:GVT53_15320"/>
<evidence type="ECO:0000259" key="1">
    <source>
        <dbReference type="Pfam" id="PF04101"/>
    </source>
</evidence>
<dbReference type="Pfam" id="PF04101">
    <property type="entry name" value="Glyco_tran_28_C"/>
    <property type="match status" value="1"/>
</dbReference>
<gene>
    <name evidence="2" type="ORF">GVT53_15320</name>
</gene>
<dbReference type="GO" id="GO:0016758">
    <property type="term" value="F:hexosyltransferase activity"/>
    <property type="evidence" value="ECO:0007669"/>
    <property type="project" value="InterPro"/>
</dbReference>
<proteinExistence type="predicted"/>
<dbReference type="Gene3D" id="3.40.50.2000">
    <property type="entry name" value="Glycogen Phosphorylase B"/>
    <property type="match status" value="1"/>
</dbReference>
<name>A0A6G7J5B9_9FLAO</name>
<reference evidence="2 3" key="1">
    <citation type="submission" date="2020-02" db="EMBL/GenBank/DDBJ databases">
        <title>Complete genome of Muricauda sp. 501str8.</title>
        <authorList>
            <person name="Dong B."/>
            <person name="Zhu S."/>
            <person name="Yang J."/>
            <person name="Chen J."/>
        </authorList>
    </citation>
    <scope>NUCLEOTIDE SEQUENCE [LARGE SCALE GENOMIC DNA]</scope>
    <source>
        <strain evidence="2 3">501str8</strain>
    </source>
</reference>
<dbReference type="AlphaFoldDB" id="A0A6G7J5B9"/>